<dbReference type="EMBL" id="JBHSOE010000045">
    <property type="protein sequence ID" value="MFC5658481.1"/>
    <property type="molecule type" value="Genomic_DNA"/>
</dbReference>
<keyword evidence="1" id="KW-0175">Coiled coil</keyword>
<feature type="region of interest" description="Disordered" evidence="2">
    <location>
        <begin position="622"/>
        <end position="642"/>
    </location>
</feature>
<sequence length="642" mass="70751">MTDDTTVPSRPARAGRGRPSVMPSGPYESEPAAERAARTLLVAFHGEDGRSKTFDFSKLPLPALRAEFAVAFATRTGVAGELRTLNSANSSFTILRRFLLFLATLKNPPHDLAALTPRHLERHRFHRMEAVNEHTAERDLSEIRNLLRVIQPDVLGSELRDHLTQYRHSTGLWKRQHRGGVSGYSDREFRDLMTAARSDVAAIRDRIDAAERLLNAYRTNPGALSEEERERGAVLDAMDRTAVVPRVHRDPGSGNWDHAAETELASQLFLTIADLPPLVVLAVGLSGRNVETIKELGAEHEILDGRAVRVHLTKRRRDKQHVHTTVLWEVGPHQSRQLHTPGGFYLLLHRLTARGRRFTGDTRVWSIWRGAGARSGSLWEKTAAAHGHRDPFAVSLKGGYELKAWARRHGLTADETDPGTGEPLPLLVNGNRIKTTVEVRTVKALGGHLPSASRTNTIDVSFDHYLRGDKTVKEWAEKVLDAALADAESSARAFHLRVLSGEMEQEAARAPEVVASALGTTAATLKSATAGELDTLASSCLDFDHHPDTGAECNVSFLTCLSCPNALVAERHLPALLALLDALQTALQELTVDAWIARHGRTWLTITRLILPRFTDGQLKKAAHNKPTLPPLDLLDGPKEPQ</sequence>
<feature type="coiled-coil region" evidence="1">
    <location>
        <begin position="193"/>
        <end position="220"/>
    </location>
</feature>
<evidence type="ECO:0000313" key="3">
    <source>
        <dbReference type="EMBL" id="MFC5658481.1"/>
    </source>
</evidence>
<protein>
    <recommendedName>
        <fullName evidence="5">Integrase</fullName>
    </recommendedName>
</protein>
<proteinExistence type="predicted"/>
<gene>
    <name evidence="3" type="ORF">ACFP3J_23750</name>
</gene>
<evidence type="ECO:0000256" key="1">
    <source>
        <dbReference type="SAM" id="Coils"/>
    </source>
</evidence>
<evidence type="ECO:0008006" key="5">
    <source>
        <dbReference type="Google" id="ProtNLM"/>
    </source>
</evidence>
<feature type="compositionally biased region" description="Low complexity" evidence="2">
    <location>
        <begin position="7"/>
        <end position="21"/>
    </location>
</feature>
<dbReference type="RefSeq" id="WP_344352200.1">
    <property type="nucleotide sequence ID" value="NZ_BAAASM010000056.1"/>
</dbReference>
<keyword evidence="4" id="KW-1185">Reference proteome</keyword>
<comment type="caution">
    <text evidence="3">The sequence shown here is derived from an EMBL/GenBank/DDBJ whole genome shotgun (WGS) entry which is preliminary data.</text>
</comment>
<accession>A0ABW0WNV2</accession>
<evidence type="ECO:0000256" key="2">
    <source>
        <dbReference type="SAM" id="MobiDB-lite"/>
    </source>
</evidence>
<dbReference type="Proteomes" id="UP001596065">
    <property type="component" value="Unassembled WGS sequence"/>
</dbReference>
<reference evidence="4" key="1">
    <citation type="journal article" date="2019" name="Int. J. Syst. Evol. Microbiol.">
        <title>The Global Catalogue of Microorganisms (GCM) 10K type strain sequencing project: providing services to taxonomists for standard genome sequencing and annotation.</title>
        <authorList>
            <consortium name="The Broad Institute Genomics Platform"/>
            <consortium name="The Broad Institute Genome Sequencing Center for Infectious Disease"/>
            <person name="Wu L."/>
            <person name="Ma J."/>
        </authorList>
    </citation>
    <scope>NUCLEOTIDE SEQUENCE [LARGE SCALE GENOMIC DNA]</scope>
    <source>
        <strain evidence="4">KCTC 5701</strain>
    </source>
</reference>
<organism evidence="3 4">
    <name type="scientific">Streptomyces nogalater</name>
    <dbReference type="NCBI Taxonomy" id="38314"/>
    <lineage>
        <taxon>Bacteria</taxon>
        <taxon>Bacillati</taxon>
        <taxon>Actinomycetota</taxon>
        <taxon>Actinomycetes</taxon>
        <taxon>Kitasatosporales</taxon>
        <taxon>Streptomycetaceae</taxon>
        <taxon>Streptomyces</taxon>
    </lineage>
</organism>
<name>A0ABW0WNV2_STRNO</name>
<feature type="region of interest" description="Disordered" evidence="2">
    <location>
        <begin position="1"/>
        <end position="32"/>
    </location>
</feature>
<evidence type="ECO:0000313" key="4">
    <source>
        <dbReference type="Proteomes" id="UP001596065"/>
    </source>
</evidence>